<reference evidence="1 2" key="1">
    <citation type="submission" date="2019-08" db="EMBL/GenBank/DDBJ databases">
        <title>Whole genome of Aphis craccivora.</title>
        <authorList>
            <person name="Voronova N.V."/>
            <person name="Shulinski R.S."/>
            <person name="Bandarenka Y.V."/>
            <person name="Zhorov D.G."/>
            <person name="Warner D."/>
        </authorList>
    </citation>
    <scope>NUCLEOTIDE SEQUENCE [LARGE SCALE GENOMIC DNA]</scope>
    <source>
        <strain evidence="1">180601</strain>
        <tissue evidence="1">Whole Body</tissue>
    </source>
</reference>
<feature type="non-terminal residue" evidence="1">
    <location>
        <position position="107"/>
    </location>
</feature>
<keyword evidence="2" id="KW-1185">Reference proteome</keyword>
<name>A0A6G0VYT9_APHCR</name>
<comment type="caution">
    <text evidence="1">The sequence shown here is derived from an EMBL/GenBank/DDBJ whole genome shotgun (WGS) entry which is preliminary data.</text>
</comment>
<feature type="non-terminal residue" evidence="1">
    <location>
        <position position="1"/>
    </location>
</feature>
<evidence type="ECO:0000313" key="1">
    <source>
        <dbReference type="EMBL" id="KAF0714682.1"/>
    </source>
</evidence>
<dbReference type="AlphaFoldDB" id="A0A6G0VYT9"/>
<gene>
    <name evidence="1" type="ORF">FWK35_00034138</name>
</gene>
<protein>
    <submittedName>
        <fullName evidence="1">Uncharacterized protein</fullName>
    </submittedName>
</protein>
<accession>A0A6G0VYT9</accession>
<sequence length="107" mass="13127">LDREENSTSTPKTKIEDFLRHFLHRFEKKKKKKKKKLHREHGTEEKCVHAFQREIERNSQYLVDQLLQKIGKLEDENNRKIIEVEEKCKSEIEKLSENYYREIQNLE</sequence>
<proteinExistence type="predicted"/>
<dbReference type="Proteomes" id="UP000478052">
    <property type="component" value="Unassembled WGS sequence"/>
</dbReference>
<organism evidence="1 2">
    <name type="scientific">Aphis craccivora</name>
    <name type="common">Cowpea aphid</name>
    <dbReference type="NCBI Taxonomy" id="307492"/>
    <lineage>
        <taxon>Eukaryota</taxon>
        <taxon>Metazoa</taxon>
        <taxon>Ecdysozoa</taxon>
        <taxon>Arthropoda</taxon>
        <taxon>Hexapoda</taxon>
        <taxon>Insecta</taxon>
        <taxon>Pterygota</taxon>
        <taxon>Neoptera</taxon>
        <taxon>Paraneoptera</taxon>
        <taxon>Hemiptera</taxon>
        <taxon>Sternorrhyncha</taxon>
        <taxon>Aphidomorpha</taxon>
        <taxon>Aphidoidea</taxon>
        <taxon>Aphididae</taxon>
        <taxon>Aphidini</taxon>
        <taxon>Aphis</taxon>
        <taxon>Aphis</taxon>
    </lineage>
</organism>
<dbReference type="EMBL" id="VUJU01010344">
    <property type="protein sequence ID" value="KAF0714682.1"/>
    <property type="molecule type" value="Genomic_DNA"/>
</dbReference>
<evidence type="ECO:0000313" key="2">
    <source>
        <dbReference type="Proteomes" id="UP000478052"/>
    </source>
</evidence>